<dbReference type="AlphaFoldDB" id="A0A501PI50"/>
<dbReference type="Proteomes" id="UP000319148">
    <property type="component" value="Unassembled WGS sequence"/>
</dbReference>
<keyword evidence="2" id="KW-1133">Transmembrane helix</keyword>
<proteinExistence type="predicted"/>
<dbReference type="EMBL" id="VFIY01000008">
    <property type="protein sequence ID" value="TPD60163.1"/>
    <property type="molecule type" value="Genomic_DNA"/>
</dbReference>
<keyword evidence="2" id="KW-0472">Membrane</keyword>
<keyword evidence="4" id="KW-1185">Reference proteome</keyword>
<feature type="region of interest" description="Disordered" evidence="1">
    <location>
        <begin position="160"/>
        <end position="205"/>
    </location>
</feature>
<feature type="compositionally biased region" description="Polar residues" evidence="1">
    <location>
        <begin position="160"/>
        <end position="182"/>
    </location>
</feature>
<evidence type="ECO:0008006" key="5">
    <source>
        <dbReference type="Google" id="ProtNLM"/>
    </source>
</evidence>
<comment type="caution">
    <text evidence="3">The sequence shown here is derived from an EMBL/GenBank/DDBJ whole genome shotgun (WGS) entry which is preliminary data.</text>
</comment>
<evidence type="ECO:0000313" key="4">
    <source>
        <dbReference type="Proteomes" id="UP000319148"/>
    </source>
</evidence>
<keyword evidence="2" id="KW-0812">Transmembrane</keyword>
<feature type="transmembrane region" description="Helical" evidence="2">
    <location>
        <begin position="14"/>
        <end position="34"/>
    </location>
</feature>
<evidence type="ECO:0000313" key="3">
    <source>
        <dbReference type="EMBL" id="TPD60163.1"/>
    </source>
</evidence>
<dbReference type="OrthoDB" id="8366079at2"/>
<name>A0A501PI50_9PROT</name>
<evidence type="ECO:0000256" key="2">
    <source>
        <dbReference type="SAM" id="Phobius"/>
    </source>
</evidence>
<organism evidence="3 4">
    <name type="scientific">Emcibacter nanhaiensis</name>
    <dbReference type="NCBI Taxonomy" id="1505037"/>
    <lineage>
        <taxon>Bacteria</taxon>
        <taxon>Pseudomonadati</taxon>
        <taxon>Pseudomonadota</taxon>
        <taxon>Alphaproteobacteria</taxon>
        <taxon>Emcibacterales</taxon>
        <taxon>Emcibacteraceae</taxon>
        <taxon>Emcibacter</taxon>
    </lineage>
</organism>
<evidence type="ECO:0000256" key="1">
    <source>
        <dbReference type="SAM" id="MobiDB-lite"/>
    </source>
</evidence>
<dbReference type="RefSeq" id="WP_139940573.1">
    <property type="nucleotide sequence ID" value="NZ_JBHSYP010000027.1"/>
</dbReference>
<sequence>MTKWTESWNIFDTVLAFCAGASLVVFVLSLVTLYHTDRESPANMSSRSISQPIQETDKQALYVFARQANAFPLYDSEDEPRQTQDKNVIAEPAEGQPRLMGIIRSGKTVWVILESEDGESREVAVGDSFAGWTVRSAAANSVELEKNGRTLTLSLQTESVSQETEKATFSSVRKPAKNTSNPGKMANEEPEPLKIGKYTIPQVDD</sequence>
<gene>
    <name evidence="3" type="ORF">FIV46_08895</name>
</gene>
<reference evidence="4" key="1">
    <citation type="submission" date="2019-06" db="EMBL/GenBank/DDBJ databases">
        <title>The complete genome of Emcibacter congregatus ZYLT.</title>
        <authorList>
            <person name="Zhao Z."/>
        </authorList>
    </citation>
    <scope>NUCLEOTIDE SEQUENCE [LARGE SCALE GENOMIC DNA]</scope>
    <source>
        <strain evidence="4">MCCC 1A06723</strain>
    </source>
</reference>
<protein>
    <recommendedName>
        <fullName evidence="5">Type II secretion system protein GspC N-terminal domain-containing protein</fullName>
    </recommendedName>
</protein>
<accession>A0A501PI50</accession>